<feature type="disulfide bond" evidence="6">
    <location>
        <begin position="333"/>
        <end position="368"/>
    </location>
</feature>
<evidence type="ECO:0000256" key="2">
    <source>
        <dbReference type="ARBA" id="ARBA00022670"/>
    </source>
</evidence>
<keyword evidence="8" id="KW-0732">Signal</keyword>
<feature type="domain" description="Peptidase A1" evidence="9">
    <location>
        <begin position="95"/>
        <end position="405"/>
    </location>
</feature>
<dbReference type="CDD" id="cd06097">
    <property type="entry name" value="Aspergillopepsin_like"/>
    <property type="match status" value="1"/>
</dbReference>
<dbReference type="PANTHER" id="PTHR47966">
    <property type="entry name" value="BETA-SITE APP-CLEAVING ENZYME, ISOFORM A-RELATED"/>
    <property type="match status" value="1"/>
</dbReference>
<dbReference type="PROSITE" id="PS00141">
    <property type="entry name" value="ASP_PROTEASE"/>
    <property type="match status" value="2"/>
</dbReference>
<feature type="active site" evidence="5">
    <location>
        <position position="113"/>
    </location>
</feature>
<evidence type="ECO:0000256" key="5">
    <source>
        <dbReference type="PIRSR" id="PIRSR601461-1"/>
    </source>
</evidence>
<feature type="chain" id="PRO_5001534048" evidence="8">
    <location>
        <begin position="21"/>
        <end position="407"/>
    </location>
</feature>
<dbReference type="Gene3D" id="2.40.70.10">
    <property type="entry name" value="Acid Proteases"/>
    <property type="match status" value="2"/>
</dbReference>
<keyword evidence="6" id="KW-1015">Disulfide bond</keyword>
<evidence type="ECO:0000256" key="6">
    <source>
        <dbReference type="PIRSR" id="PIRSR601461-2"/>
    </source>
</evidence>
<sequence>MQTFGAFLVSFLAASGLAAALPTEGQKTASVEVQYNKNYVPHGPTALFKAKRKYGAPISDNLKSLVAARQAKQALAKRQTGSAPNHPSDSADSEYITSVSIGTPAQVLPLDFDTGSSDLWVFSSETPKSSATGHAIYTPSKSSTSKKVSGASWSISYGDGSSSSGDVYTDKVTIGGFSVNTQGVESATRVSTEFVQDTVISGLVGLAFDSGNQVRPHPQKTWFSNAASSLAEPLFTADLRHGQNGSYNFGYIDTSVAKGPVAYTPVDNSQGFWEFTASGYSVGGGKLNRNSIDGIADTGTTLLLLDDNVVDAYYANVQSAQYDNQQEGVVFDCDEDLPSFSFGVGSSTITIPGDLLNLTPLEEGSSTCFGGLQSSSGIGINIFGDVALKAALVVFDLGNERLGWAQK</sequence>
<reference evidence="11" key="1">
    <citation type="journal article" date="2013" name="Ind. Biotechnol.">
        <title>Comparative genomics analysis of Trichoderma reesei strains.</title>
        <authorList>
            <person name="Koike H."/>
            <person name="Aerts A."/>
            <person name="LaButti K."/>
            <person name="Grigoriev I.V."/>
            <person name="Baker S.E."/>
        </authorList>
    </citation>
    <scope>NUCLEOTIDE SEQUENCE [LARGE SCALE GENOMIC DNA]</scope>
    <source>
        <strain evidence="11">ATCC 56765 / BCRC 32924 / NRRL 11460 / Rut C-30</strain>
    </source>
</reference>
<dbReference type="OrthoDB" id="2747330at2759"/>
<dbReference type="AlphaFoldDB" id="A0A024SLW6"/>
<dbReference type="PRINTS" id="PR00792">
    <property type="entry name" value="PEPSIN"/>
</dbReference>
<dbReference type="EMBL" id="KI911139">
    <property type="protein sequence ID" value="ETS06792.1"/>
    <property type="molecule type" value="Genomic_DNA"/>
</dbReference>
<dbReference type="GO" id="GO:0004190">
    <property type="term" value="F:aspartic-type endopeptidase activity"/>
    <property type="evidence" value="ECO:0007669"/>
    <property type="project" value="UniProtKB-KW"/>
</dbReference>
<keyword evidence="4 7" id="KW-0378">Hydrolase</keyword>
<feature type="active site" evidence="5">
    <location>
        <position position="297"/>
    </location>
</feature>
<dbReference type="SMR" id="A0A024SLW6"/>
<comment type="similarity">
    <text evidence="1 7">Belongs to the peptidase A1 family.</text>
</comment>
<evidence type="ECO:0000256" key="3">
    <source>
        <dbReference type="ARBA" id="ARBA00022750"/>
    </source>
</evidence>
<dbReference type="PROSITE" id="PS51767">
    <property type="entry name" value="PEPTIDASE_A1"/>
    <property type="match status" value="1"/>
</dbReference>
<dbReference type="FunFam" id="2.40.70.10:FF:000026">
    <property type="entry name" value="Endothiapepsin"/>
    <property type="match status" value="1"/>
</dbReference>
<dbReference type="HOGENOM" id="CLU_013253_0_1_1"/>
<dbReference type="InterPro" id="IPR034163">
    <property type="entry name" value="Aspergillopepsin-like_cat_dom"/>
</dbReference>
<dbReference type="PANTHER" id="PTHR47966:SF2">
    <property type="entry name" value="ASPERGILLOPEPSIN-1-RELATED"/>
    <property type="match status" value="1"/>
</dbReference>
<dbReference type="InterPro" id="IPR001969">
    <property type="entry name" value="Aspartic_peptidase_AS"/>
</dbReference>
<dbReference type="Proteomes" id="UP000024376">
    <property type="component" value="Unassembled WGS sequence"/>
</dbReference>
<evidence type="ECO:0000256" key="1">
    <source>
        <dbReference type="ARBA" id="ARBA00007447"/>
    </source>
</evidence>
<dbReference type="KEGG" id="trr:M419DRAFT_135507"/>
<evidence type="ECO:0000256" key="4">
    <source>
        <dbReference type="ARBA" id="ARBA00022801"/>
    </source>
</evidence>
<name>A0A024SLW6_HYPJR</name>
<dbReference type="InterPro" id="IPR001461">
    <property type="entry name" value="Aspartic_peptidase_A1"/>
</dbReference>
<evidence type="ECO:0000313" key="10">
    <source>
        <dbReference type="EMBL" id="ETS06792.1"/>
    </source>
</evidence>
<dbReference type="MEROPS" id="A01.027"/>
<evidence type="ECO:0000259" key="9">
    <source>
        <dbReference type="PROSITE" id="PS51767"/>
    </source>
</evidence>
<dbReference type="InterPro" id="IPR021109">
    <property type="entry name" value="Peptidase_aspartic_dom_sf"/>
</dbReference>
<dbReference type="FunFam" id="2.40.70.10:FF:000024">
    <property type="entry name" value="Endothiapepsin"/>
    <property type="match status" value="1"/>
</dbReference>
<dbReference type="InterPro" id="IPR033121">
    <property type="entry name" value="PEPTIDASE_A1"/>
</dbReference>
<keyword evidence="3 7" id="KW-0064">Aspartyl protease</keyword>
<dbReference type="GO" id="GO:0006508">
    <property type="term" value="P:proteolysis"/>
    <property type="evidence" value="ECO:0007669"/>
    <property type="project" value="UniProtKB-KW"/>
</dbReference>
<feature type="signal peptide" evidence="8">
    <location>
        <begin position="1"/>
        <end position="20"/>
    </location>
</feature>
<proteinExistence type="inferred from homology"/>
<dbReference type="SUPFAM" id="SSF50630">
    <property type="entry name" value="Acid proteases"/>
    <property type="match status" value="1"/>
</dbReference>
<keyword evidence="2 7" id="KW-0645">Protease</keyword>
<evidence type="ECO:0000256" key="7">
    <source>
        <dbReference type="RuleBase" id="RU000454"/>
    </source>
</evidence>
<evidence type="ECO:0000313" key="11">
    <source>
        <dbReference type="Proteomes" id="UP000024376"/>
    </source>
</evidence>
<organism evidence="10 11">
    <name type="scientific">Hypocrea jecorina (strain ATCC 56765 / BCRC 32924 / NRRL 11460 / Rut C-30)</name>
    <name type="common">Trichoderma reesei</name>
    <dbReference type="NCBI Taxonomy" id="1344414"/>
    <lineage>
        <taxon>Eukaryota</taxon>
        <taxon>Fungi</taxon>
        <taxon>Dikarya</taxon>
        <taxon>Ascomycota</taxon>
        <taxon>Pezizomycotina</taxon>
        <taxon>Sordariomycetes</taxon>
        <taxon>Hypocreomycetidae</taxon>
        <taxon>Hypocreales</taxon>
        <taxon>Hypocreaceae</taxon>
        <taxon>Trichoderma</taxon>
    </lineage>
</organism>
<dbReference type="Pfam" id="PF00026">
    <property type="entry name" value="Asp"/>
    <property type="match status" value="1"/>
</dbReference>
<accession>A0A024SLW6</accession>
<protein>
    <submittedName>
        <fullName evidence="10">Aspartic protease pro-precursor</fullName>
    </submittedName>
</protein>
<evidence type="ECO:0000256" key="8">
    <source>
        <dbReference type="SAM" id="SignalP"/>
    </source>
</evidence>
<gene>
    <name evidence="10" type="ORF">M419DRAFT_135507</name>
</gene>